<gene>
    <name evidence="3" type="ORF">GCM10008025_23370</name>
</gene>
<evidence type="ECO:0000313" key="4">
    <source>
        <dbReference type="Proteomes" id="UP000613512"/>
    </source>
</evidence>
<dbReference type="EMBL" id="BMEY01000011">
    <property type="protein sequence ID" value="GGA79281.1"/>
    <property type="molecule type" value="Genomic_DNA"/>
</dbReference>
<evidence type="ECO:0000256" key="2">
    <source>
        <dbReference type="SAM" id="MobiDB-lite"/>
    </source>
</evidence>
<feature type="coiled-coil region" evidence="1">
    <location>
        <begin position="58"/>
        <end position="96"/>
    </location>
</feature>
<feature type="region of interest" description="Disordered" evidence="2">
    <location>
        <begin position="141"/>
        <end position="160"/>
    </location>
</feature>
<keyword evidence="1" id="KW-0175">Coiled coil</keyword>
<accession>A0A916S114</accession>
<evidence type="ECO:0000313" key="3">
    <source>
        <dbReference type="EMBL" id="GGA79281.1"/>
    </source>
</evidence>
<organism evidence="3 4">
    <name type="scientific">Ornithinibacillus halotolerans</name>
    <dbReference type="NCBI Taxonomy" id="1274357"/>
    <lineage>
        <taxon>Bacteria</taxon>
        <taxon>Bacillati</taxon>
        <taxon>Bacillota</taxon>
        <taxon>Bacilli</taxon>
        <taxon>Bacillales</taxon>
        <taxon>Bacillaceae</taxon>
        <taxon>Ornithinibacillus</taxon>
    </lineage>
</organism>
<comment type="caution">
    <text evidence="3">The sequence shown here is derived from an EMBL/GenBank/DDBJ whole genome shotgun (WGS) entry which is preliminary data.</text>
</comment>
<name>A0A916S114_9BACI</name>
<keyword evidence="4" id="KW-1185">Reference proteome</keyword>
<protein>
    <submittedName>
        <fullName evidence="3">Uncharacterized protein</fullName>
    </submittedName>
</protein>
<reference evidence="3" key="2">
    <citation type="submission" date="2020-09" db="EMBL/GenBank/DDBJ databases">
        <authorList>
            <person name="Sun Q."/>
            <person name="Zhou Y."/>
        </authorList>
    </citation>
    <scope>NUCLEOTIDE SEQUENCE</scope>
    <source>
        <strain evidence="3">CGMCC 1.12408</strain>
    </source>
</reference>
<reference evidence="3" key="1">
    <citation type="journal article" date="2014" name="Int. J. Syst. Evol. Microbiol.">
        <title>Complete genome sequence of Corynebacterium casei LMG S-19264T (=DSM 44701T), isolated from a smear-ripened cheese.</title>
        <authorList>
            <consortium name="US DOE Joint Genome Institute (JGI-PGF)"/>
            <person name="Walter F."/>
            <person name="Albersmeier A."/>
            <person name="Kalinowski J."/>
            <person name="Ruckert C."/>
        </authorList>
    </citation>
    <scope>NUCLEOTIDE SEQUENCE</scope>
    <source>
        <strain evidence="3">CGMCC 1.12408</strain>
    </source>
</reference>
<dbReference type="AlphaFoldDB" id="A0A916S114"/>
<feature type="compositionally biased region" description="Polar residues" evidence="2">
    <location>
        <begin position="141"/>
        <end position="152"/>
    </location>
</feature>
<dbReference type="Proteomes" id="UP000613512">
    <property type="component" value="Unassembled WGS sequence"/>
</dbReference>
<evidence type="ECO:0000256" key="1">
    <source>
        <dbReference type="SAM" id="Coils"/>
    </source>
</evidence>
<sequence>MKKKLTKLRLLVGAILLTIIIGSSLNVAFANQDISSMLISWFEKNRVESIERIESAIYSEKEKQIERLKEELRLEIEQAKEQLELFTEAEKQKRVQELQNYADSLISNLDVDMSNDKDAILEQYELIMQEAIEKMNMVEMDTSQSTISSGTGDESGDSQE</sequence>
<proteinExistence type="predicted"/>
<dbReference type="RefSeq" id="WP_188384848.1">
    <property type="nucleotide sequence ID" value="NZ_BMEY01000011.1"/>
</dbReference>